<dbReference type="Proteomes" id="UP000799439">
    <property type="component" value="Unassembled WGS sequence"/>
</dbReference>
<organism evidence="3 4">
    <name type="scientific">Myriangium duriaei CBS 260.36</name>
    <dbReference type="NCBI Taxonomy" id="1168546"/>
    <lineage>
        <taxon>Eukaryota</taxon>
        <taxon>Fungi</taxon>
        <taxon>Dikarya</taxon>
        <taxon>Ascomycota</taxon>
        <taxon>Pezizomycotina</taxon>
        <taxon>Dothideomycetes</taxon>
        <taxon>Dothideomycetidae</taxon>
        <taxon>Myriangiales</taxon>
        <taxon>Myriangiaceae</taxon>
        <taxon>Myriangium</taxon>
    </lineage>
</organism>
<dbReference type="OrthoDB" id="3968080at2759"/>
<evidence type="ECO:0000313" key="3">
    <source>
        <dbReference type="EMBL" id="KAF2153536.1"/>
    </source>
</evidence>
<evidence type="ECO:0000313" key="4">
    <source>
        <dbReference type="Proteomes" id="UP000799439"/>
    </source>
</evidence>
<comment type="caution">
    <text evidence="3">The sequence shown here is derived from an EMBL/GenBank/DDBJ whole genome shotgun (WGS) entry which is preliminary data.</text>
</comment>
<feature type="region of interest" description="Disordered" evidence="2">
    <location>
        <begin position="274"/>
        <end position="306"/>
    </location>
</feature>
<gene>
    <name evidence="3" type="ORF">K461DRAFT_268090</name>
</gene>
<protein>
    <recommendedName>
        <fullName evidence="5">Zn(2)-C6 fungal-type domain-containing protein</fullName>
    </recommendedName>
</protein>
<sequence>MAPGARRAKRARRAKLTQDGSFQEPNEKGIVLQWPYRRPQTIDPTNFWYLSSEDYQKLIKTADDPLADSSDAGKAKWKVQRYALAGLMMETDKGVESTTPCELCVKRKIPCRLLKCGTVRYCAGCRLWNKPCPPAVAYCAAVAHSPGQRLPVTSAEDHSTVPTGLTATTDLETQMHQQTEPQVLRAASTRSGTLTGPSSPSAVSQFPKIEPNVTDGDLMEIFDATQVNAANASQQNAHHRRRHEVDQDRTLLMLQQQNNDLAQSLEQLESKVQRPNAATHFSAHQSQPRHAGYAPQQTSSLSSSPSAISFGIPTASDSASLNAAIEIKDKQIMVLRQKVAHLEADLQQAQKNLRDNYDFIEKSISC</sequence>
<accession>A0A9P4MNB3</accession>
<feature type="compositionally biased region" description="Polar residues" evidence="2">
    <location>
        <begin position="188"/>
        <end position="204"/>
    </location>
</feature>
<feature type="region of interest" description="Disordered" evidence="2">
    <location>
        <begin position="187"/>
        <end position="207"/>
    </location>
</feature>
<feature type="coiled-coil region" evidence="1">
    <location>
        <begin position="325"/>
        <end position="352"/>
    </location>
</feature>
<keyword evidence="1" id="KW-0175">Coiled coil</keyword>
<evidence type="ECO:0000256" key="2">
    <source>
        <dbReference type="SAM" id="MobiDB-lite"/>
    </source>
</evidence>
<evidence type="ECO:0000256" key="1">
    <source>
        <dbReference type="SAM" id="Coils"/>
    </source>
</evidence>
<reference evidence="3" key="1">
    <citation type="journal article" date="2020" name="Stud. Mycol.">
        <title>101 Dothideomycetes genomes: a test case for predicting lifestyles and emergence of pathogens.</title>
        <authorList>
            <person name="Haridas S."/>
            <person name="Albert R."/>
            <person name="Binder M."/>
            <person name="Bloem J."/>
            <person name="Labutti K."/>
            <person name="Salamov A."/>
            <person name="Andreopoulos B."/>
            <person name="Baker S."/>
            <person name="Barry K."/>
            <person name="Bills G."/>
            <person name="Bluhm B."/>
            <person name="Cannon C."/>
            <person name="Castanera R."/>
            <person name="Culley D."/>
            <person name="Daum C."/>
            <person name="Ezra D."/>
            <person name="Gonzalez J."/>
            <person name="Henrissat B."/>
            <person name="Kuo A."/>
            <person name="Liang C."/>
            <person name="Lipzen A."/>
            <person name="Lutzoni F."/>
            <person name="Magnuson J."/>
            <person name="Mondo S."/>
            <person name="Nolan M."/>
            <person name="Ohm R."/>
            <person name="Pangilinan J."/>
            <person name="Park H.-J."/>
            <person name="Ramirez L."/>
            <person name="Alfaro M."/>
            <person name="Sun H."/>
            <person name="Tritt A."/>
            <person name="Yoshinaga Y."/>
            <person name="Zwiers L.-H."/>
            <person name="Turgeon B."/>
            <person name="Goodwin S."/>
            <person name="Spatafora J."/>
            <person name="Crous P."/>
            <person name="Grigoriev I."/>
        </authorList>
    </citation>
    <scope>NUCLEOTIDE SEQUENCE</scope>
    <source>
        <strain evidence="3">CBS 260.36</strain>
    </source>
</reference>
<proteinExistence type="predicted"/>
<name>A0A9P4MNB3_9PEZI</name>
<evidence type="ECO:0008006" key="5">
    <source>
        <dbReference type="Google" id="ProtNLM"/>
    </source>
</evidence>
<feature type="region of interest" description="Disordered" evidence="2">
    <location>
        <begin position="1"/>
        <end position="24"/>
    </location>
</feature>
<keyword evidence="4" id="KW-1185">Reference proteome</keyword>
<dbReference type="EMBL" id="ML996085">
    <property type="protein sequence ID" value="KAF2153536.1"/>
    <property type="molecule type" value="Genomic_DNA"/>
</dbReference>
<dbReference type="AlphaFoldDB" id="A0A9P4MNB3"/>
<feature type="compositionally biased region" description="Basic residues" evidence="2">
    <location>
        <begin position="1"/>
        <end position="15"/>
    </location>
</feature>